<protein>
    <submittedName>
        <fullName evidence="5">Uncharacterized protein</fullName>
    </submittedName>
</protein>
<dbReference type="Pfam" id="PF00400">
    <property type="entry name" value="WD40"/>
    <property type="match status" value="3"/>
</dbReference>
<evidence type="ECO:0000256" key="4">
    <source>
        <dbReference type="SAM" id="MobiDB-lite"/>
    </source>
</evidence>
<dbReference type="Proteomes" id="UP000323597">
    <property type="component" value="Chromosome A03"/>
</dbReference>
<feature type="region of interest" description="Disordered" evidence="4">
    <location>
        <begin position="485"/>
        <end position="515"/>
    </location>
</feature>
<gene>
    <name evidence="5" type="ORF">E1A91_A03G226300v1</name>
</gene>
<evidence type="ECO:0000256" key="2">
    <source>
        <dbReference type="ARBA" id="ARBA00022737"/>
    </source>
</evidence>
<evidence type="ECO:0000313" key="6">
    <source>
        <dbReference type="Proteomes" id="UP000323597"/>
    </source>
</evidence>
<feature type="repeat" description="WD" evidence="3">
    <location>
        <begin position="50"/>
        <end position="91"/>
    </location>
</feature>
<dbReference type="InterPro" id="IPR045151">
    <property type="entry name" value="DCAF8"/>
</dbReference>
<dbReference type="PANTHER" id="PTHR15574">
    <property type="entry name" value="WD REPEAT DOMAIN-CONTAINING FAMILY"/>
    <property type="match status" value="1"/>
</dbReference>
<dbReference type="EMBL" id="CM017638">
    <property type="protein sequence ID" value="TYJ44459.1"/>
    <property type="molecule type" value="Genomic_DNA"/>
</dbReference>
<evidence type="ECO:0000313" key="5">
    <source>
        <dbReference type="EMBL" id="TYJ44459.1"/>
    </source>
</evidence>
<dbReference type="AlphaFoldDB" id="A0A5D3A2C2"/>
<name>A0A5D3A2C2_GOSMU</name>
<proteinExistence type="predicted"/>
<dbReference type="SMART" id="SM00320">
    <property type="entry name" value="WD40"/>
    <property type="match status" value="6"/>
</dbReference>
<feature type="compositionally biased region" description="Acidic residues" evidence="4">
    <location>
        <begin position="506"/>
        <end position="515"/>
    </location>
</feature>
<accession>A0A5D3A2C2</accession>
<dbReference type="PANTHER" id="PTHR15574:SF21">
    <property type="entry name" value="DDB1- AND CUL4-ASSOCIATED FACTOR 8"/>
    <property type="match status" value="1"/>
</dbReference>
<keyword evidence="2" id="KW-0677">Repeat</keyword>
<dbReference type="PROSITE" id="PS50294">
    <property type="entry name" value="WD_REPEATS_REGION"/>
    <property type="match status" value="1"/>
</dbReference>
<dbReference type="SUPFAM" id="SSF50978">
    <property type="entry name" value="WD40 repeat-like"/>
    <property type="match status" value="1"/>
</dbReference>
<dbReference type="Gene3D" id="2.130.10.10">
    <property type="entry name" value="YVTN repeat-like/Quinoprotein amine dehydrogenase"/>
    <property type="match status" value="1"/>
</dbReference>
<keyword evidence="6" id="KW-1185">Reference proteome</keyword>
<dbReference type="GO" id="GO:0005737">
    <property type="term" value="C:cytoplasm"/>
    <property type="evidence" value="ECO:0007669"/>
    <property type="project" value="TreeGrafter"/>
</dbReference>
<reference evidence="5 6" key="1">
    <citation type="submission" date="2019-07" db="EMBL/GenBank/DDBJ databases">
        <title>WGS assembly of Gossypium mustelinum.</title>
        <authorList>
            <person name="Chen Z.J."/>
            <person name="Sreedasyam A."/>
            <person name="Ando A."/>
            <person name="Song Q."/>
            <person name="De L."/>
            <person name="Hulse-Kemp A."/>
            <person name="Ding M."/>
            <person name="Ye W."/>
            <person name="Kirkbride R."/>
            <person name="Jenkins J."/>
            <person name="Plott C."/>
            <person name="Lovell J."/>
            <person name="Lin Y.-M."/>
            <person name="Vaughn R."/>
            <person name="Liu B."/>
            <person name="Li W."/>
            <person name="Simpson S."/>
            <person name="Scheffler B."/>
            <person name="Saski C."/>
            <person name="Grover C."/>
            <person name="Hu G."/>
            <person name="Conover J."/>
            <person name="Carlson J."/>
            <person name="Shu S."/>
            <person name="Boston L."/>
            <person name="Williams M."/>
            <person name="Peterson D."/>
            <person name="Mcgee K."/>
            <person name="Jones D."/>
            <person name="Wendel J."/>
            <person name="Stelly D."/>
            <person name="Grimwood J."/>
            <person name="Schmutz J."/>
        </authorList>
    </citation>
    <scope>NUCLEOTIDE SEQUENCE [LARGE SCALE GENOMIC DNA]</scope>
    <source>
        <strain evidence="5">1408120.09</strain>
    </source>
</reference>
<feature type="compositionally biased region" description="Acidic residues" evidence="4">
    <location>
        <begin position="406"/>
        <end position="420"/>
    </location>
</feature>
<evidence type="ECO:0000256" key="3">
    <source>
        <dbReference type="PROSITE-ProRule" id="PRU00221"/>
    </source>
</evidence>
<feature type="region of interest" description="Disordered" evidence="4">
    <location>
        <begin position="404"/>
        <end position="439"/>
    </location>
</feature>
<dbReference type="InterPro" id="IPR036322">
    <property type="entry name" value="WD40_repeat_dom_sf"/>
</dbReference>
<keyword evidence="1 3" id="KW-0853">WD repeat</keyword>
<dbReference type="GO" id="GO:0080008">
    <property type="term" value="C:Cul4-RING E3 ubiquitin ligase complex"/>
    <property type="evidence" value="ECO:0007669"/>
    <property type="project" value="TreeGrafter"/>
</dbReference>
<dbReference type="SUPFAM" id="SSF82171">
    <property type="entry name" value="DPP6 N-terminal domain-like"/>
    <property type="match status" value="1"/>
</dbReference>
<evidence type="ECO:0000256" key="1">
    <source>
        <dbReference type="ARBA" id="ARBA00022574"/>
    </source>
</evidence>
<dbReference type="InterPro" id="IPR015943">
    <property type="entry name" value="WD40/YVTN_repeat-like_dom_sf"/>
</dbReference>
<sequence>MSNKRARISLDKAVVDVWQREVGEISARNFVKRLAASEDLVLRLDIYKKLDKHQGCVNTVSFNADGNVLVSGSDDTQVILWDWETGHTKLSFLSGHLNDVLQAKFMPYTDDRSLVTCAADGEVRHAQILERGVETRVLAQHQGQAYKLAIEPGSPHIFYTCGEDGLVQHIDLRTATATELFICCPIDDSRVYTRVINLNAITINPRNPNLFAVGGSDEYTRLYDLRKYKHLIGEYQVGITGLAFSDQSELLVSYNNELIYLFMRDMGLEQNPVPSSSSACSEASEIELAAMDADPQVYKGHRNCQTVKGVNFFGPKSEYVVSGSDCGRIFIWKKKGGELVRVMEADKHVVNCIESHPHTTVLASCGIERDIKIWTPKAIEKAVLPTNIGQVRKRASRRLFSLDWSNGEEDDDDDDDDDDDLFKAIDDDGDDDNVDNDAPVAELSILPRNRNVNSTLTWSDDLSAITSLQKVRKRASCRLFSLDWSNGEEEDDDDDDDDHLCKAIDDDGDDDNEDNEAPVAELSILPRNRKLNLNLTCLQLKSKSSGRVNRITSLQDLMLQLLSWQSERQELMDLMLTFNINSDASSDDGGNVSGPEDLFS</sequence>
<organism evidence="5 6">
    <name type="scientific">Gossypium mustelinum</name>
    <name type="common">Cotton</name>
    <name type="synonym">Gossypium caicoense</name>
    <dbReference type="NCBI Taxonomy" id="34275"/>
    <lineage>
        <taxon>Eukaryota</taxon>
        <taxon>Viridiplantae</taxon>
        <taxon>Streptophyta</taxon>
        <taxon>Embryophyta</taxon>
        <taxon>Tracheophyta</taxon>
        <taxon>Spermatophyta</taxon>
        <taxon>Magnoliopsida</taxon>
        <taxon>eudicotyledons</taxon>
        <taxon>Gunneridae</taxon>
        <taxon>Pentapetalae</taxon>
        <taxon>rosids</taxon>
        <taxon>malvids</taxon>
        <taxon>Malvales</taxon>
        <taxon>Malvaceae</taxon>
        <taxon>Malvoideae</taxon>
        <taxon>Gossypium</taxon>
    </lineage>
</organism>
<dbReference type="InterPro" id="IPR001680">
    <property type="entry name" value="WD40_rpt"/>
</dbReference>
<feature type="compositionally biased region" description="Acidic residues" evidence="4">
    <location>
        <begin position="486"/>
        <end position="498"/>
    </location>
</feature>
<dbReference type="PROSITE" id="PS50082">
    <property type="entry name" value="WD_REPEATS_2"/>
    <property type="match status" value="1"/>
</dbReference>